<dbReference type="PANTHER" id="PTHR30283:SF4">
    <property type="entry name" value="PEROXIDE STRESS RESISTANCE PROTEIN YAAA"/>
    <property type="match status" value="1"/>
</dbReference>
<gene>
    <name evidence="2" type="primary">yaaA</name>
    <name evidence="2" type="ORF">GMA10_02955</name>
</gene>
<comment type="caution">
    <text evidence="2">The sequence shown here is derived from an EMBL/GenBank/DDBJ whole genome shotgun (WGS) entry which is preliminary data.</text>
</comment>
<dbReference type="OrthoDB" id="3210767at2"/>
<protein>
    <submittedName>
        <fullName evidence="2">Peroxide stress protein YaaA</fullName>
    </submittedName>
</protein>
<dbReference type="PANTHER" id="PTHR30283">
    <property type="entry name" value="PEROXIDE STRESS RESPONSE PROTEIN YAAA"/>
    <property type="match status" value="1"/>
</dbReference>
<accession>A0A7K1LG67</accession>
<sequence>MLILLPPSESKTAPSAGPSVDLSDMSFPQLTEAREAMLDRLIEVSSGEDAGDLLKTGPSLAAEVERNTRLLREPTAPALEVYTGVLFDALDHPHLSPKAQERARTRVVIISALWGAVTPADFIPAYRLSMGAKVAPAGTLAAWWKAELGPVLDAHGSGQVIVDCRSSSYAAAWKAPAERTVGIRVERELNGKRQVVSHMAKHYRGEVARILLEAEVEPQSVDDVVEILRPHWQVELESDRTKGHSLTLVVPSDG</sequence>
<name>A0A7K1LG67_9MICC</name>
<evidence type="ECO:0000313" key="2">
    <source>
        <dbReference type="EMBL" id="MUN54185.1"/>
    </source>
</evidence>
<dbReference type="EMBL" id="WOGT01000001">
    <property type="protein sequence ID" value="MUN54185.1"/>
    <property type="molecule type" value="Genomic_DNA"/>
</dbReference>
<dbReference type="GO" id="GO:0005829">
    <property type="term" value="C:cytosol"/>
    <property type="evidence" value="ECO:0007669"/>
    <property type="project" value="TreeGrafter"/>
</dbReference>
<dbReference type="Pfam" id="PF03883">
    <property type="entry name" value="H2O2_YaaD"/>
    <property type="match status" value="1"/>
</dbReference>
<keyword evidence="3" id="KW-1185">Reference proteome</keyword>
<dbReference type="RefSeq" id="WP_129314261.1">
    <property type="nucleotide sequence ID" value="NZ_NOIQ01000001.1"/>
</dbReference>
<dbReference type="GO" id="GO:0033194">
    <property type="term" value="P:response to hydroperoxide"/>
    <property type="evidence" value="ECO:0007669"/>
    <property type="project" value="TreeGrafter"/>
</dbReference>
<feature type="region of interest" description="Disordered" evidence="1">
    <location>
        <begin position="1"/>
        <end position="23"/>
    </location>
</feature>
<proteinExistence type="predicted"/>
<organism evidence="2 3">
    <name type="scientific">Rothia koreensis</name>
    <dbReference type="NCBI Taxonomy" id="592378"/>
    <lineage>
        <taxon>Bacteria</taxon>
        <taxon>Bacillati</taxon>
        <taxon>Actinomycetota</taxon>
        <taxon>Actinomycetes</taxon>
        <taxon>Micrococcales</taxon>
        <taxon>Micrococcaceae</taxon>
        <taxon>Rothia</taxon>
    </lineage>
</organism>
<evidence type="ECO:0000256" key="1">
    <source>
        <dbReference type="SAM" id="MobiDB-lite"/>
    </source>
</evidence>
<reference evidence="2 3" key="1">
    <citation type="submission" date="2019-12" db="EMBL/GenBank/DDBJ databases">
        <authorList>
            <person name="Li J."/>
            <person name="Shi Y."/>
            <person name="Xu G."/>
            <person name="Xiao D."/>
            <person name="Ran X."/>
        </authorList>
    </citation>
    <scope>NUCLEOTIDE SEQUENCE [LARGE SCALE GENOMIC DNA]</scope>
    <source>
        <strain evidence="2 3">JCM 15915</strain>
    </source>
</reference>
<dbReference type="AlphaFoldDB" id="A0A7K1LG67"/>
<evidence type="ECO:0000313" key="3">
    <source>
        <dbReference type="Proteomes" id="UP000462152"/>
    </source>
</evidence>
<dbReference type="Proteomes" id="UP000462152">
    <property type="component" value="Unassembled WGS sequence"/>
</dbReference>
<dbReference type="InterPro" id="IPR005583">
    <property type="entry name" value="YaaA"/>
</dbReference>